<dbReference type="KEGG" id="vg:16511475"/>
<gene>
    <name evidence="2" type="primary">orf136</name>
</gene>
<dbReference type="EMBL" id="AP013029">
    <property type="protein sequence ID" value="BAN59516.1"/>
    <property type="molecule type" value="Genomic_DNA"/>
</dbReference>
<dbReference type="Proteomes" id="UP000014701">
    <property type="component" value="Segment"/>
</dbReference>
<protein>
    <submittedName>
        <fullName evidence="2">Uncharacterized protein</fullName>
    </submittedName>
</protein>
<evidence type="ECO:0000313" key="2">
    <source>
        <dbReference type="EMBL" id="BAN59516.1"/>
    </source>
</evidence>
<keyword evidence="3" id="KW-1185">Reference proteome</keyword>
<name>S6ATH1_9CAUD</name>
<sequence>MSKSQDNNGLEPTIPTAEAVRHAHNKYWKYYTKGDILETVSGAIVDAIGETTEVTISFEKKFVNREEFNEALKELRKLGYETVIYYNGDSSDMSLAVSWGDGRKWYQRSEVLLPYGCGIFVIAMFIFVLFFAFMSQ</sequence>
<dbReference type="RefSeq" id="YP_008318284.1">
    <property type="nucleotide sequence ID" value="NC_021856.1"/>
</dbReference>
<keyword evidence="1" id="KW-0812">Transmembrane</keyword>
<proteinExistence type="predicted"/>
<evidence type="ECO:0000256" key="1">
    <source>
        <dbReference type="SAM" id="Phobius"/>
    </source>
</evidence>
<evidence type="ECO:0000313" key="3">
    <source>
        <dbReference type="Proteomes" id="UP000014701"/>
    </source>
</evidence>
<dbReference type="OrthoDB" id="31220at10239"/>
<keyword evidence="1" id="KW-1133">Transmembrane helix</keyword>
<feature type="transmembrane region" description="Helical" evidence="1">
    <location>
        <begin position="112"/>
        <end position="134"/>
    </location>
</feature>
<accession>S6ATH1</accession>
<reference evidence="2 3" key="1">
    <citation type="submission" date="2013-02" db="EMBL/GenBank/DDBJ databases">
        <title>phiNIT1 genome sequensing.</title>
        <authorList>
            <person name="Ozaki T."/>
            <person name="Kaneko J."/>
        </authorList>
    </citation>
    <scope>NUCLEOTIDE SEQUENCE [LARGE SCALE GENOMIC DNA]</scope>
    <source>
        <strain evidence="2">PhiNIT1</strain>
    </source>
</reference>
<organism evidence="2 3">
    <name type="scientific">Bacillus phage phiNIT1</name>
    <dbReference type="NCBI Taxonomy" id="207656"/>
    <lineage>
        <taxon>Viruses</taxon>
        <taxon>Duplodnaviria</taxon>
        <taxon>Heunggongvirae</taxon>
        <taxon>Uroviricota</taxon>
        <taxon>Caudoviricetes</taxon>
        <taxon>Herelleviridae</taxon>
        <taxon>Bastillevirinae</taxon>
        <taxon>Nitunavirus</taxon>
        <taxon>Nitunavirus NIT1</taxon>
    </lineage>
</organism>
<keyword evidence="1" id="KW-0472">Membrane</keyword>
<dbReference type="GeneID" id="16511475"/>